<proteinExistence type="predicted"/>
<dbReference type="AlphaFoldDB" id="A0A0G1Z3D2"/>
<dbReference type="EMBL" id="LCQD01000003">
    <property type="protein sequence ID" value="KKW13289.1"/>
    <property type="molecule type" value="Genomic_DNA"/>
</dbReference>
<reference evidence="1 2" key="1">
    <citation type="journal article" date="2015" name="Nature">
        <title>rRNA introns, odd ribosomes, and small enigmatic genomes across a large radiation of phyla.</title>
        <authorList>
            <person name="Brown C.T."/>
            <person name="Hug L.A."/>
            <person name="Thomas B.C."/>
            <person name="Sharon I."/>
            <person name="Castelle C.J."/>
            <person name="Singh A."/>
            <person name="Wilkins M.J."/>
            <person name="Williams K.H."/>
            <person name="Banfield J.F."/>
        </authorList>
    </citation>
    <scope>NUCLEOTIDE SEQUENCE [LARGE SCALE GENOMIC DNA]</scope>
</reference>
<accession>A0A0G1Z3D2</accession>
<sequence>MPASMSIKFGSVDFTEQAESWVEDLPKRINPVPLAKTHGAKLSEQPPFDVRTISIELVVIGTSADDARTNWDNIVNAFPEEIDKLYKHDDRYLNAYFAGVGNQTFEEGSAGIVLRGTLKFFCPDPFYYALTETTSSTAATGTKASRTVTPASGATGALTFTAREIGQFGNNVRVKMVSAGAESIVTATTEISATYTALAANANADLTFTASAVDANSPSTGVDGEKVRIRMVTGTVERIDVRGWDIEITYNAGTSTANSLKTLIDANRHTRHLVSVAVEGTGEGLWVAGDTMASAARMIHGQQRDITVNYDGVAPDQSTADSLKTRVEADATANSWISVTSGGAGVWAPGDNESDFSYLTSGAPHTISPSNSGGTTIFPRITFTPVGGNVSTLAMLAAANFPGRTFHFKATVSSGNKLILDTPSFDITNNGVSSLSDWLPSAAQGGGTASDVIWFETGTNSLELEWTLPTTSAATSITVDLAYTTRWI</sequence>
<protein>
    <submittedName>
        <fullName evidence="1">Uncharacterized protein</fullName>
    </submittedName>
</protein>
<dbReference type="Proteomes" id="UP000034588">
    <property type="component" value="Unassembled WGS sequence"/>
</dbReference>
<organism evidence="1 2">
    <name type="scientific">Candidatus Gottesmanbacteria bacterium GW2011_GWB1_49_7</name>
    <dbReference type="NCBI Taxonomy" id="1618448"/>
    <lineage>
        <taxon>Bacteria</taxon>
        <taxon>Candidatus Gottesmaniibacteriota</taxon>
    </lineage>
</organism>
<dbReference type="Gene3D" id="2.40.30.200">
    <property type="match status" value="1"/>
</dbReference>
<evidence type="ECO:0000313" key="1">
    <source>
        <dbReference type="EMBL" id="KKW13289.1"/>
    </source>
</evidence>
<evidence type="ECO:0000313" key="2">
    <source>
        <dbReference type="Proteomes" id="UP000034588"/>
    </source>
</evidence>
<name>A0A0G1Z3D2_9BACT</name>
<gene>
    <name evidence="1" type="ORF">UY48_C0003G0111</name>
</gene>
<comment type="caution">
    <text evidence="1">The sequence shown here is derived from an EMBL/GenBank/DDBJ whole genome shotgun (WGS) entry which is preliminary data.</text>
</comment>